<reference evidence="1" key="1">
    <citation type="submission" date="2013-08" db="EMBL/GenBank/DDBJ databases">
        <authorList>
            <person name="Mendez C."/>
            <person name="Richter M."/>
            <person name="Ferrer M."/>
            <person name="Sanchez J."/>
        </authorList>
    </citation>
    <scope>NUCLEOTIDE SEQUENCE</scope>
</reference>
<feature type="non-terminal residue" evidence="1">
    <location>
        <position position="1"/>
    </location>
</feature>
<dbReference type="AlphaFoldDB" id="T0ZR33"/>
<dbReference type="EMBL" id="AUZY01008228">
    <property type="protein sequence ID" value="EQD46962.1"/>
    <property type="molecule type" value="Genomic_DNA"/>
</dbReference>
<organism evidence="1">
    <name type="scientific">mine drainage metagenome</name>
    <dbReference type="NCBI Taxonomy" id="410659"/>
    <lineage>
        <taxon>unclassified sequences</taxon>
        <taxon>metagenomes</taxon>
        <taxon>ecological metagenomes</taxon>
    </lineage>
</organism>
<evidence type="ECO:0000313" key="1">
    <source>
        <dbReference type="EMBL" id="EQD46962.1"/>
    </source>
</evidence>
<protein>
    <submittedName>
        <fullName evidence="1">Uncharacterized protein</fullName>
    </submittedName>
</protein>
<accession>T0ZR33</accession>
<comment type="caution">
    <text evidence="1">The sequence shown here is derived from an EMBL/GenBank/DDBJ whole genome shotgun (WGS) entry which is preliminary data.</text>
</comment>
<gene>
    <name evidence="1" type="ORF">B1B_12554</name>
</gene>
<name>T0ZR33_9ZZZZ</name>
<reference evidence="1" key="2">
    <citation type="journal article" date="2014" name="ISME J.">
        <title>Microbial stratification in low pH oxic and suboxic macroscopic growths along an acid mine drainage.</title>
        <authorList>
            <person name="Mendez-Garcia C."/>
            <person name="Mesa V."/>
            <person name="Sprenger R.R."/>
            <person name="Richter M."/>
            <person name="Diez M.S."/>
            <person name="Solano J."/>
            <person name="Bargiela R."/>
            <person name="Golyshina O.V."/>
            <person name="Manteca A."/>
            <person name="Ramos J.L."/>
            <person name="Gallego J.R."/>
            <person name="Llorente I."/>
            <person name="Martins Dos Santos V.A."/>
            <person name="Jensen O.N."/>
            <person name="Pelaez A.I."/>
            <person name="Sanchez J."/>
            <person name="Ferrer M."/>
        </authorList>
    </citation>
    <scope>NUCLEOTIDE SEQUENCE</scope>
</reference>
<proteinExistence type="predicted"/>
<sequence length="107" mass="12906">LFEPDRHDETLFFTNVFRYSGRRRLSEHAYQQTRRDLLEHSTALGRLLQPHGLQLDLDRLRERRRTFAAAGRERTAHARRMTTDLRGALNRLERLLERPERRANRRS</sequence>